<feature type="transmembrane region" description="Helical" evidence="7">
    <location>
        <begin position="120"/>
        <end position="141"/>
    </location>
</feature>
<dbReference type="EMBL" id="LMTR01000027">
    <property type="protein sequence ID" value="KWT70954.1"/>
    <property type="molecule type" value="Genomic_DNA"/>
</dbReference>
<dbReference type="GO" id="GO:0005886">
    <property type="term" value="C:plasma membrane"/>
    <property type="evidence" value="ECO:0007669"/>
    <property type="project" value="UniProtKB-SubCell"/>
</dbReference>
<comment type="subcellular location">
    <subcellularLocation>
        <location evidence="1">Cell membrane</location>
        <topology evidence="1">Multi-pass membrane protein</topology>
    </subcellularLocation>
</comment>
<evidence type="ECO:0000256" key="3">
    <source>
        <dbReference type="ARBA" id="ARBA00022475"/>
    </source>
</evidence>
<organism evidence="8 9">
    <name type="scientific">Hyphomicrobium sulfonivorans</name>
    <dbReference type="NCBI Taxonomy" id="121290"/>
    <lineage>
        <taxon>Bacteria</taxon>
        <taxon>Pseudomonadati</taxon>
        <taxon>Pseudomonadota</taxon>
        <taxon>Alphaproteobacteria</taxon>
        <taxon>Hyphomicrobiales</taxon>
        <taxon>Hyphomicrobiaceae</taxon>
        <taxon>Hyphomicrobium</taxon>
    </lineage>
</organism>
<feature type="transmembrane region" description="Helical" evidence="7">
    <location>
        <begin position="6"/>
        <end position="26"/>
    </location>
</feature>
<evidence type="ECO:0000256" key="5">
    <source>
        <dbReference type="ARBA" id="ARBA00022989"/>
    </source>
</evidence>
<sequence length="337" mass="37676">MDAIHYWLPVLWAAIIGVAVVLYVILDGFDLGLGILFPFTPEEERRDVMMNSVAPFWDGNETWLVLGGGGLFVAFPLAYAVIMPALYLPIIIMLLGLIFRGVAFEFRWTAKPNHHFWDQAFAYGSITAAFMQGVVLGGYLQGIHVENNAFAGGTFDWFAPFPLFTGVALVIGYALLGTTWLIMKTEGELAVNARRWSKYLLLAVLAIMVIVSLWTPLAFDRISERWFTWPNILYLSPVPILTALAAFGCWYGLNNGREVMPFMSAISLFLLGFVGLAISNTPYLVPPSLTFWDTAAVPESQIFMLVGVLIMLPLILGYTVFVYWMFRGKVREGEGYH</sequence>
<feature type="transmembrane region" description="Helical" evidence="7">
    <location>
        <begin position="231"/>
        <end position="253"/>
    </location>
</feature>
<keyword evidence="6 7" id="KW-0472">Membrane</keyword>
<evidence type="ECO:0000313" key="8">
    <source>
        <dbReference type="EMBL" id="KWT70954.1"/>
    </source>
</evidence>
<protein>
    <submittedName>
        <fullName evidence="8">Putative Cytochrome bd2, subunit II</fullName>
    </submittedName>
</protein>
<accession>A0A109BLF3</accession>
<evidence type="ECO:0000256" key="4">
    <source>
        <dbReference type="ARBA" id="ARBA00022692"/>
    </source>
</evidence>
<dbReference type="GO" id="GO:0016682">
    <property type="term" value="F:oxidoreductase activity, acting on diphenols and related substances as donors, oxygen as acceptor"/>
    <property type="evidence" value="ECO:0007669"/>
    <property type="project" value="TreeGrafter"/>
</dbReference>
<reference evidence="8 9" key="1">
    <citation type="submission" date="2015-10" db="EMBL/GenBank/DDBJ databases">
        <title>Transcriptomic analysis of a linuron degrading triple-species bacterial consortium.</title>
        <authorList>
            <person name="Albers P."/>
        </authorList>
    </citation>
    <scope>NUCLEOTIDE SEQUENCE [LARGE SCALE GENOMIC DNA]</scope>
    <source>
        <strain evidence="8 9">WDL6</strain>
    </source>
</reference>
<dbReference type="InterPro" id="IPR003317">
    <property type="entry name" value="Cyt-d_oxidase_su2"/>
</dbReference>
<evidence type="ECO:0000256" key="6">
    <source>
        <dbReference type="ARBA" id="ARBA00023136"/>
    </source>
</evidence>
<dbReference type="GO" id="GO:0019646">
    <property type="term" value="P:aerobic electron transport chain"/>
    <property type="evidence" value="ECO:0007669"/>
    <property type="project" value="TreeGrafter"/>
</dbReference>
<name>A0A109BLF3_HYPSL</name>
<evidence type="ECO:0000256" key="1">
    <source>
        <dbReference type="ARBA" id="ARBA00004651"/>
    </source>
</evidence>
<feature type="transmembrane region" description="Helical" evidence="7">
    <location>
        <begin position="303"/>
        <end position="326"/>
    </location>
</feature>
<feature type="transmembrane region" description="Helical" evidence="7">
    <location>
        <begin position="199"/>
        <end position="219"/>
    </location>
</feature>
<proteinExistence type="inferred from homology"/>
<keyword evidence="9" id="KW-1185">Reference proteome</keyword>
<keyword evidence="4 7" id="KW-0812">Transmembrane</keyword>
<dbReference type="GO" id="GO:0009055">
    <property type="term" value="F:electron transfer activity"/>
    <property type="evidence" value="ECO:0007669"/>
    <property type="project" value="TreeGrafter"/>
</dbReference>
<dbReference type="Pfam" id="PF02322">
    <property type="entry name" value="Cyt_bd_oxida_II"/>
    <property type="match status" value="1"/>
</dbReference>
<dbReference type="PANTHER" id="PTHR43141">
    <property type="entry name" value="CYTOCHROME BD2 SUBUNIT II"/>
    <property type="match status" value="1"/>
</dbReference>
<keyword evidence="3" id="KW-1003">Cell membrane</keyword>
<dbReference type="PATRIC" id="fig|121290.4.peg.1088"/>
<evidence type="ECO:0000256" key="2">
    <source>
        <dbReference type="ARBA" id="ARBA00007543"/>
    </source>
</evidence>
<dbReference type="OrthoDB" id="9776710at2"/>
<evidence type="ECO:0000256" key="7">
    <source>
        <dbReference type="SAM" id="Phobius"/>
    </source>
</evidence>
<gene>
    <name evidence="8" type="ORF">APY04_0616</name>
</gene>
<dbReference type="AlphaFoldDB" id="A0A109BLF3"/>
<dbReference type="Proteomes" id="UP000059074">
    <property type="component" value="Unassembled WGS sequence"/>
</dbReference>
<feature type="transmembrane region" description="Helical" evidence="7">
    <location>
        <begin position="88"/>
        <end position="108"/>
    </location>
</feature>
<keyword evidence="5 7" id="KW-1133">Transmembrane helix</keyword>
<dbReference type="GO" id="GO:0070069">
    <property type="term" value="C:cytochrome complex"/>
    <property type="evidence" value="ECO:0007669"/>
    <property type="project" value="TreeGrafter"/>
</dbReference>
<feature type="transmembrane region" description="Helical" evidence="7">
    <location>
        <begin position="265"/>
        <end position="283"/>
    </location>
</feature>
<comment type="caution">
    <text evidence="8">The sequence shown here is derived from an EMBL/GenBank/DDBJ whole genome shotgun (WGS) entry which is preliminary data.</text>
</comment>
<evidence type="ECO:0000313" key="9">
    <source>
        <dbReference type="Proteomes" id="UP000059074"/>
    </source>
</evidence>
<dbReference type="STRING" id="121290.APY04_0616"/>
<comment type="similarity">
    <text evidence="2">Belongs to the cytochrome ubiquinol oxidase subunit 2 family.</text>
</comment>
<dbReference type="RefSeq" id="WP_068459546.1">
    <property type="nucleotide sequence ID" value="NZ_LMTR01000027.1"/>
</dbReference>
<dbReference type="PANTHER" id="PTHR43141:SF4">
    <property type="entry name" value="CYTOCHROME BD2 SUBUNIT II"/>
    <property type="match status" value="1"/>
</dbReference>
<dbReference type="NCBIfam" id="TIGR00203">
    <property type="entry name" value="cydB"/>
    <property type="match status" value="1"/>
</dbReference>
<feature type="transmembrane region" description="Helical" evidence="7">
    <location>
        <begin position="161"/>
        <end position="183"/>
    </location>
</feature>